<dbReference type="STRING" id="1391654.AKJ09_02233"/>
<dbReference type="PANTHER" id="PTHR33683">
    <property type="entry name" value="1, PUTATIVE-RELATED"/>
    <property type="match status" value="1"/>
</dbReference>
<dbReference type="AlphaFoldDB" id="A0A0K1PR26"/>
<evidence type="ECO:0000313" key="3">
    <source>
        <dbReference type="EMBL" id="AKU95569.1"/>
    </source>
</evidence>
<sequence>MSAVYPVLSLFVGGLFVAACTNDNSVSSTSVEDAGETANDAGSETKDSGGSKESDSAAPGECEGKADGTACGSSTSTECDGADKCKSGVCEKNLAKEGTSCGEAPSACTDQGTCDGKGKCNGNPKVAGTECGVASECADAETCDGNGECKSNFKAEGTACGSATSTECSGADTCDGKGACKNNDKDDGTACGNTSDVMCDRADTCLGGACMTNVAPDGAFCQDCAAGVGKCGGCGAGACPNLCASPTTTGIESTFNAGNNRSGNMFEVDATKDVMVLGADVNNMGGADTIQIYTHAGAIAGTTTDSSRWTLRQSTSVDVFSGRTALTTDIFVPLTTGTNSVYITHVNPSLNLNYSNGSGVGTVVADDGVLTIKEGYGKAYPFGAENPNRIWNGAFRYVPGVTTSYAGGVTDHGEMFDVKATVTTSIRALSVNLPAGEHTLRVYFHPGTFVGTEANAAAWTALGGEITVKSGGPNGPTAIPLKIDVTIPAGTSYAFYVTTTGTTSLNATEGNAVGALASPAGAVEIYEGAGVAYPFGTVTKGRKPNVTVYHGNCE</sequence>
<dbReference type="KEGG" id="llu:AKJ09_02233"/>
<proteinExistence type="predicted"/>
<organism evidence="3 4">
    <name type="scientific">Labilithrix luteola</name>
    <dbReference type="NCBI Taxonomy" id="1391654"/>
    <lineage>
        <taxon>Bacteria</taxon>
        <taxon>Pseudomonadati</taxon>
        <taxon>Myxococcota</taxon>
        <taxon>Polyangia</taxon>
        <taxon>Polyangiales</taxon>
        <taxon>Labilitrichaceae</taxon>
        <taxon>Labilithrix</taxon>
    </lineage>
</organism>
<dbReference type="EMBL" id="CP012333">
    <property type="protein sequence ID" value="AKU95569.1"/>
    <property type="molecule type" value="Genomic_DNA"/>
</dbReference>
<name>A0A0K1PR26_9BACT</name>
<keyword evidence="2" id="KW-0732">Signal</keyword>
<dbReference type="RefSeq" id="WP_169927418.1">
    <property type="nucleotide sequence ID" value="NZ_CP012333.1"/>
</dbReference>
<feature type="chain" id="PRO_5005466193" evidence="2">
    <location>
        <begin position="19"/>
        <end position="554"/>
    </location>
</feature>
<dbReference type="Proteomes" id="UP000064967">
    <property type="component" value="Chromosome"/>
</dbReference>
<dbReference type="PANTHER" id="PTHR33683:SF46">
    <property type="entry name" value="SUSHI DOMAIN-CONTAINING PROTEIN"/>
    <property type="match status" value="1"/>
</dbReference>
<feature type="region of interest" description="Disordered" evidence="1">
    <location>
        <begin position="26"/>
        <end position="79"/>
    </location>
</feature>
<reference evidence="3 4" key="1">
    <citation type="submission" date="2015-08" db="EMBL/GenBank/DDBJ databases">
        <authorList>
            <person name="Babu N.S."/>
            <person name="Beckwith C.J."/>
            <person name="Beseler K.G."/>
            <person name="Brison A."/>
            <person name="Carone J.V."/>
            <person name="Caskin T.P."/>
            <person name="Diamond M."/>
            <person name="Durham M.E."/>
            <person name="Foxe J.M."/>
            <person name="Go M."/>
            <person name="Henderson B.A."/>
            <person name="Jones I.B."/>
            <person name="McGettigan J.A."/>
            <person name="Micheletti S.J."/>
            <person name="Nasrallah M.E."/>
            <person name="Ortiz D."/>
            <person name="Piller C.R."/>
            <person name="Privatt S.R."/>
            <person name="Schneider S.L."/>
            <person name="Sharp S."/>
            <person name="Smith T.C."/>
            <person name="Stanton J.D."/>
            <person name="Ullery H.E."/>
            <person name="Wilson R.J."/>
            <person name="Serrano M.G."/>
            <person name="Buck G."/>
            <person name="Lee V."/>
            <person name="Wang Y."/>
            <person name="Carvalho R."/>
            <person name="Voegtly L."/>
            <person name="Shi R."/>
            <person name="Duckworth R."/>
            <person name="Johnson A."/>
            <person name="Loviza R."/>
            <person name="Walstead R."/>
            <person name="Shah Z."/>
            <person name="Kiflezghi M."/>
            <person name="Wade K."/>
            <person name="Ball S.L."/>
            <person name="Bradley K.W."/>
            <person name="Asai D.J."/>
            <person name="Bowman C.A."/>
            <person name="Russell D.A."/>
            <person name="Pope W.H."/>
            <person name="Jacobs-Sera D."/>
            <person name="Hendrix R.W."/>
            <person name="Hatfull G.F."/>
        </authorList>
    </citation>
    <scope>NUCLEOTIDE SEQUENCE [LARGE SCALE GENOMIC DNA]</scope>
    <source>
        <strain evidence="3 4">DSM 27648</strain>
    </source>
</reference>
<evidence type="ECO:0000256" key="1">
    <source>
        <dbReference type="SAM" id="MobiDB-lite"/>
    </source>
</evidence>
<accession>A0A0K1PR26</accession>
<evidence type="ECO:0000313" key="4">
    <source>
        <dbReference type="Proteomes" id="UP000064967"/>
    </source>
</evidence>
<keyword evidence="4" id="KW-1185">Reference proteome</keyword>
<evidence type="ECO:0000256" key="2">
    <source>
        <dbReference type="SAM" id="SignalP"/>
    </source>
</evidence>
<feature type="signal peptide" evidence="2">
    <location>
        <begin position="1"/>
        <end position="18"/>
    </location>
</feature>
<gene>
    <name evidence="3" type="ORF">AKJ09_02233</name>
</gene>
<feature type="compositionally biased region" description="Basic and acidic residues" evidence="1">
    <location>
        <begin position="43"/>
        <end position="55"/>
    </location>
</feature>
<protein>
    <submittedName>
        <fullName evidence="3">Tryptophan synthase alpha chain</fullName>
    </submittedName>
</protein>